<dbReference type="AlphaFoldDB" id="A0A0A9EEW4"/>
<evidence type="ECO:0000313" key="1">
    <source>
        <dbReference type="EMBL" id="JAD99314.1"/>
    </source>
</evidence>
<reference evidence="1" key="1">
    <citation type="submission" date="2014-09" db="EMBL/GenBank/DDBJ databases">
        <authorList>
            <person name="Magalhaes I.L.F."/>
            <person name="Oliveira U."/>
            <person name="Santos F.R."/>
            <person name="Vidigal T.H.D.A."/>
            <person name="Brescovit A.D."/>
            <person name="Santos A.J."/>
        </authorList>
    </citation>
    <scope>NUCLEOTIDE SEQUENCE</scope>
    <source>
        <tissue evidence="1">Shoot tissue taken approximately 20 cm above the soil surface</tissue>
    </source>
</reference>
<sequence>MMCLNLCDLCEKILMLDFCESMVY</sequence>
<organism evidence="1">
    <name type="scientific">Arundo donax</name>
    <name type="common">Giant reed</name>
    <name type="synonym">Donax arundinaceus</name>
    <dbReference type="NCBI Taxonomy" id="35708"/>
    <lineage>
        <taxon>Eukaryota</taxon>
        <taxon>Viridiplantae</taxon>
        <taxon>Streptophyta</taxon>
        <taxon>Embryophyta</taxon>
        <taxon>Tracheophyta</taxon>
        <taxon>Spermatophyta</taxon>
        <taxon>Magnoliopsida</taxon>
        <taxon>Liliopsida</taxon>
        <taxon>Poales</taxon>
        <taxon>Poaceae</taxon>
        <taxon>PACMAD clade</taxon>
        <taxon>Arundinoideae</taxon>
        <taxon>Arundineae</taxon>
        <taxon>Arundo</taxon>
    </lineage>
</organism>
<accession>A0A0A9EEW4</accession>
<proteinExistence type="predicted"/>
<name>A0A0A9EEW4_ARUDO</name>
<reference evidence="1" key="2">
    <citation type="journal article" date="2015" name="Data Brief">
        <title>Shoot transcriptome of the giant reed, Arundo donax.</title>
        <authorList>
            <person name="Barrero R.A."/>
            <person name="Guerrero F.D."/>
            <person name="Moolhuijzen P."/>
            <person name="Goolsby J.A."/>
            <person name="Tidwell J."/>
            <person name="Bellgard S.E."/>
            <person name="Bellgard M.I."/>
        </authorList>
    </citation>
    <scope>NUCLEOTIDE SEQUENCE</scope>
    <source>
        <tissue evidence="1">Shoot tissue taken approximately 20 cm above the soil surface</tissue>
    </source>
</reference>
<dbReference type="EMBL" id="GBRH01198581">
    <property type="protein sequence ID" value="JAD99314.1"/>
    <property type="molecule type" value="Transcribed_RNA"/>
</dbReference>
<protein>
    <submittedName>
        <fullName evidence="1">Uncharacterized protein</fullName>
    </submittedName>
</protein>